<dbReference type="InterPro" id="IPR004453">
    <property type="entry name" value="QueG"/>
</dbReference>
<feature type="binding site" evidence="9">
    <location>
        <position position="282"/>
    </location>
    <ligand>
        <name>[4Fe-4S] cluster</name>
        <dbReference type="ChEBI" id="CHEBI:49883"/>
        <label>1</label>
    </ligand>
</feature>
<dbReference type="NCBIfam" id="TIGR00276">
    <property type="entry name" value="tRNA epoxyqueuosine(34) reductase QueG"/>
    <property type="match status" value="1"/>
</dbReference>
<keyword evidence="7 9" id="KW-0408">Iron</keyword>
<dbReference type="Pfam" id="PF08331">
    <property type="entry name" value="QueG_DUF1730"/>
    <property type="match status" value="1"/>
</dbReference>
<feature type="binding site" evidence="9">
    <location>
        <position position="168"/>
    </location>
    <ligand>
        <name>cob(II)alamin</name>
        <dbReference type="ChEBI" id="CHEBI:16304"/>
    </ligand>
</feature>
<evidence type="ECO:0000256" key="10">
    <source>
        <dbReference type="SAM" id="MobiDB-lite"/>
    </source>
</evidence>
<evidence type="ECO:0000259" key="11">
    <source>
        <dbReference type="PROSITE" id="PS51379"/>
    </source>
</evidence>
<feature type="binding site" evidence="9">
    <location>
        <position position="232"/>
    </location>
    <ligand>
        <name>[4Fe-4S] cluster</name>
        <dbReference type="ChEBI" id="CHEBI:49883"/>
        <label>2</label>
    </ligand>
</feature>
<dbReference type="Pfam" id="PF13646">
    <property type="entry name" value="HEAT_2"/>
    <property type="match status" value="1"/>
</dbReference>
<dbReference type="AlphaFoldDB" id="A0A346A4K0"/>
<feature type="binding site" evidence="9">
    <location>
        <position position="257"/>
    </location>
    <ligand>
        <name>tRNA</name>
        <dbReference type="ChEBI" id="CHEBI:17843"/>
    </ligand>
</feature>
<feature type="binding site" evidence="9">
    <location>
        <position position="225"/>
    </location>
    <ligand>
        <name>[4Fe-4S] cluster</name>
        <dbReference type="ChEBI" id="CHEBI:49883"/>
        <label>1</label>
    </ligand>
</feature>
<comment type="pathway">
    <text evidence="9">tRNA modification; tRNA-queuosine biosynthesis.</text>
</comment>
<dbReference type="EMBL" id="CP031417">
    <property type="protein sequence ID" value="AXK84097.1"/>
    <property type="molecule type" value="Genomic_DNA"/>
</dbReference>
<comment type="similarity">
    <text evidence="9">Belongs to the QueG family.</text>
</comment>
<accession>A0A346A4K0</accession>
<dbReference type="InterPro" id="IPR011989">
    <property type="entry name" value="ARM-like"/>
</dbReference>
<dbReference type="GO" id="GO:0051539">
    <property type="term" value="F:4 iron, 4 sulfur cluster binding"/>
    <property type="evidence" value="ECO:0007669"/>
    <property type="project" value="UniProtKB-KW"/>
</dbReference>
<feature type="domain" description="4Fe-4S ferredoxin-type" evidence="11">
    <location>
        <begin position="210"/>
        <end position="242"/>
    </location>
</feature>
<comment type="catalytic activity">
    <reaction evidence="9">
        <text>epoxyqueuosine(34) in tRNA + AH2 = queuosine(34) in tRNA + A + H2O</text>
        <dbReference type="Rhea" id="RHEA:32159"/>
        <dbReference type="Rhea" id="RHEA-COMP:18571"/>
        <dbReference type="Rhea" id="RHEA-COMP:18582"/>
        <dbReference type="ChEBI" id="CHEBI:13193"/>
        <dbReference type="ChEBI" id="CHEBI:15377"/>
        <dbReference type="ChEBI" id="CHEBI:17499"/>
        <dbReference type="ChEBI" id="CHEBI:194431"/>
        <dbReference type="ChEBI" id="CHEBI:194443"/>
        <dbReference type="EC" id="1.17.99.6"/>
    </reaction>
</comment>
<dbReference type="Pfam" id="PF13484">
    <property type="entry name" value="Fer4_16"/>
    <property type="match status" value="1"/>
</dbReference>
<dbReference type="HAMAP" id="MF_00916">
    <property type="entry name" value="QueG"/>
    <property type="match status" value="1"/>
</dbReference>
<dbReference type="OrthoDB" id="9784571at2"/>
<feature type="binding site" evidence="9">
    <location>
        <position position="248"/>
    </location>
    <ligand>
        <name>[4Fe-4S] cluster</name>
        <dbReference type="ChEBI" id="CHEBI:49883"/>
        <label>2</label>
    </ligand>
</feature>
<dbReference type="InterPro" id="IPR016024">
    <property type="entry name" value="ARM-type_fold"/>
</dbReference>
<dbReference type="PANTHER" id="PTHR30002:SF4">
    <property type="entry name" value="EPOXYQUEUOSINE REDUCTASE"/>
    <property type="match status" value="1"/>
</dbReference>
<evidence type="ECO:0000256" key="5">
    <source>
        <dbReference type="ARBA" id="ARBA00022785"/>
    </source>
</evidence>
<feature type="binding site" evidence="9">
    <location>
        <position position="275"/>
    </location>
    <ligand>
        <name>[4Fe-4S] cluster</name>
        <dbReference type="ChEBI" id="CHEBI:49883"/>
        <label>2</label>
    </ligand>
</feature>
<comment type="cofactor">
    <cofactor evidence="9">
        <name>[4Fe-4S] cluster</name>
        <dbReference type="ChEBI" id="CHEBI:49883"/>
    </cofactor>
    <text evidence="9">Binds 2 [4Fe-4S] clusters per monomer.</text>
</comment>
<evidence type="ECO:0000256" key="2">
    <source>
        <dbReference type="ARBA" id="ARBA00022490"/>
    </source>
</evidence>
<dbReference type="UniPathway" id="UPA00392"/>
<evidence type="ECO:0000256" key="7">
    <source>
        <dbReference type="ARBA" id="ARBA00023004"/>
    </source>
</evidence>
<dbReference type="GO" id="GO:0046872">
    <property type="term" value="F:metal ion binding"/>
    <property type="evidence" value="ECO:0007669"/>
    <property type="project" value="UniProtKB-KW"/>
</dbReference>
<dbReference type="EC" id="1.17.99.6" evidence="9"/>
<dbReference type="GO" id="GO:0031419">
    <property type="term" value="F:cobalamin binding"/>
    <property type="evidence" value="ECO:0007669"/>
    <property type="project" value="UniProtKB-KW"/>
</dbReference>
<feature type="binding site" evidence="9">
    <location>
        <position position="250"/>
    </location>
    <ligand>
        <name>cob(II)alamin</name>
        <dbReference type="ChEBI" id="CHEBI:16304"/>
    </ligand>
</feature>
<comment type="cofactor">
    <cofactor evidence="9">
        <name>cob(II)alamin</name>
        <dbReference type="ChEBI" id="CHEBI:16304"/>
    </cofactor>
</comment>
<comment type="subunit">
    <text evidence="9">Monomer.</text>
</comment>
<evidence type="ECO:0000313" key="13">
    <source>
        <dbReference type="Proteomes" id="UP000254889"/>
    </source>
</evidence>
<feature type="binding site" evidence="9">
    <location>
        <position position="93"/>
    </location>
    <ligand>
        <name>cob(II)alamin</name>
        <dbReference type="ChEBI" id="CHEBI:16304"/>
    </ligand>
</feature>
<evidence type="ECO:0000256" key="4">
    <source>
        <dbReference type="ARBA" id="ARBA00022723"/>
    </source>
</evidence>
<comment type="function">
    <text evidence="9">Catalyzes the conversion of epoxyqueuosine (oQ) to queuosine (Q), which is a hypermodified base found in the wobble positions of tRNA(Asp), tRNA(Asn), tRNA(His) and tRNA(Tyr).</text>
</comment>
<keyword evidence="4 9" id="KW-0479">Metal-binding</keyword>
<proteinExistence type="inferred from homology"/>
<dbReference type="Gene3D" id="1.25.10.10">
    <property type="entry name" value="Leucine-rich Repeat Variant"/>
    <property type="match status" value="1"/>
</dbReference>
<comment type="subcellular location">
    <subcellularLocation>
        <location evidence="9">Cytoplasm</location>
    </subcellularLocation>
</comment>
<reference evidence="12 13" key="1">
    <citation type="submission" date="2018-07" db="EMBL/GenBank/DDBJ databases">
        <authorList>
            <person name="Quirk P.G."/>
            <person name="Krulwich T.A."/>
        </authorList>
    </citation>
    <scope>NUCLEOTIDE SEQUENCE [LARGE SCALE GENOMIC DNA]</scope>
    <source>
        <strain evidence="12 13">CC-BB4</strain>
    </source>
</reference>
<feature type="active site" description="Proton donor" evidence="9">
    <location>
        <position position="168"/>
    </location>
</feature>
<keyword evidence="1 9" id="KW-0004">4Fe-4S</keyword>
<dbReference type="PROSITE" id="PS00198">
    <property type="entry name" value="4FE4S_FER_1"/>
    <property type="match status" value="1"/>
</dbReference>
<feature type="region of interest" description="Disordered" evidence="10">
    <location>
        <begin position="1"/>
        <end position="28"/>
    </location>
</feature>
<evidence type="ECO:0000256" key="8">
    <source>
        <dbReference type="ARBA" id="ARBA00023014"/>
    </source>
</evidence>
<evidence type="ECO:0000256" key="3">
    <source>
        <dbReference type="ARBA" id="ARBA00022694"/>
    </source>
</evidence>
<feature type="binding site" evidence="9">
    <location>
        <position position="222"/>
    </location>
    <ligand>
        <name>[4Fe-4S] cluster</name>
        <dbReference type="ChEBI" id="CHEBI:49883"/>
        <label>1</label>
    </ligand>
</feature>
<dbReference type="InterPro" id="IPR017900">
    <property type="entry name" value="4Fe4S_Fe_S_CS"/>
</dbReference>
<keyword evidence="9" id="KW-0170">Cobalt</keyword>
<keyword evidence="9" id="KW-0846">Cobalamin</keyword>
<keyword evidence="6 9" id="KW-0560">Oxidoreductase</keyword>
<dbReference type="Gene3D" id="3.30.70.20">
    <property type="match status" value="1"/>
</dbReference>
<dbReference type="FunFam" id="3.30.70.20:FF:000017">
    <property type="entry name" value="Epoxyqueuosine reductase"/>
    <property type="match status" value="1"/>
</dbReference>
<feature type="binding site" evidence="9">
    <location>
        <position position="203"/>
    </location>
    <ligand>
        <name>cob(II)alamin</name>
        <dbReference type="ChEBI" id="CHEBI:16304"/>
    </ligand>
</feature>
<dbReference type="GO" id="GO:0005737">
    <property type="term" value="C:cytoplasm"/>
    <property type="evidence" value="ECO:0007669"/>
    <property type="project" value="UniProtKB-SubCell"/>
</dbReference>
<dbReference type="GO" id="GO:0008616">
    <property type="term" value="P:tRNA queuosine(34) biosynthetic process"/>
    <property type="evidence" value="ECO:0007669"/>
    <property type="project" value="UniProtKB-UniRule"/>
</dbReference>
<dbReference type="SUPFAM" id="SSF48371">
    <property type="entry name" value="ARM repeat"/>
    <property type="match status" value="1"/>
</dbReference>
<dbReference type="RefSeq" id="WP_115694476.1">
    <property type="nucleotide sequence ID" value="NZ_CP031417.1"/>
</dbReference>
<keyword evidence="2 9" id="KW-0963">Cytoplasm</keyword>
<sequence length="404" mass="44082">MVRAGEVPPVVPSAAGRDPGRHSGVGDLRRSRLLTDPEAIRLALTGEARLLGFDCIGITRPDAVPEAKVRLERFIADGAYGDMTWMAETAARRASPLALWPEVRSVIMLGMNYGPDEDPLAVLKERTRAAISVYAQGDDYHDIIKKRLKEIARWLVRQAGGDVKVFVDTAAVMEKPLAASAGLGWQGKHTNLVSRQYGSWLFLGSIFTTLELPADGPMDGTCGSCRACLDVCPTAAFPAPYRLDARRCISYLTIEHKGPIPRDLRPLMGNRIYGCDDCLAVCPWNKFAQVGREAKLAARDALRAPGLAELSRLDDAQFRALFSKSPVKRIGRDRFVRNVLIAIGNSGDASLAVEAERLLGDESPLVRGAAVWALSQLVTREELEKLSRHDNDDDVKGEWAAAGL</sequence>
<gene>
    <name evidence="9 12" type="primary">queG</name>
    <name evidence="12" type="ORF">DW352_17955</name>
</gene>
<keyword evidence="3 9" id="KW-0819">tRNA processing</keyword>
<evidence type="ECO:0000313" key="12">
    <source>
        <dbReference type="EMBL" id="AXK84097.1"/>
    </source>
</evidence>
<dbReference type="PANTHER" id="PTHR30002">
    <property type="entry name" value="EPOXYQUEUOSINE REDUCTASE"/>
    <property type="match status" value="1"/>
</dbReference>
<feature type="binding site" evidence="9">
    <location>
        <position position="278"/>
    </location>
    <ligand>
        <name>[4Fe-4S] cluster</name>
        <dbReference type="ChEBI" id="CHEBI:49883"/>
        <label>2</label>
    </ligand>
</feature>
<evidence type="ECO:0000256" key="1">
    <source>
        <dbReference type="ARBA" id="ARBA00022485"/>
    </source>
</evidence>
<name>A0A346A4K0_9HYPH</name>
<dbReference type="GO" id="GO:0052693">
    <property type="term" value="F:epoxyqueuosine reductase activity"/>
    <property type="evidence" value="ECO:0007669"/>
    <property type="project" value="UniProtKB-UniRule"/>
</dbReference>
<keyword evidence="13" id="KW-1185">Reference proteome</keyword>
<keyword evidence="8 9" id="KW-0411">Iron-sulfur</keyword>
<dbReference type="InterPro" id="IPR013542">
    <property type="entry name" value="QueG_DUF1730"/>
</dbReference>
<feature type="binding site" evidence="9">
    <location>
        <position position="228"/>
    </location>
    <ligand>
        <name>[4Fe-4S] cluster</name>
        <dbReference type="ChEBI" id="CHEBI:49883"/>
        <label>1</label>
    </ligand>
</feature>
<keyword evidence="5 9" id="KW-0671">Queuosine biosynthesis</keyword>
<protein>
    <recommendedName>
        <fullName evidence="9">Epoxyqueuosine reductase</fullName>
        <ecNumber evidence="9">1.17.99.6</ecNumber>
    </recommendedName>
    <alternativeName>
        <fullName evidence="9">Queuosine biosynthesis protein QueG</fullName>
    </alternativeName>
</protein>
<dbReference type="PROSITE" id="PS51379">
    <property type="entry name" value="4FE4S_FER_2"/>
    <property type="match status" value="1"/>
</dbReference>
<feature type="binding site" evidence="9">
    <location>
        <begin position="275"/>
        <end position="276"/>
    </location>
    <ligand>
        <name>cob(II)alamin</name>
        <dbReference type="ChEBI" id="CHEBI:16304"/>
    </ligand>
</feature>
<comment type="caution">
    <text evidence="9">Lacks conserved residue(s) required for the propagation of feature annotation.</text>
</comment>
<evidence type="ECO:0000256" key="9">
    <source>
        <dbReference type="HAMAP-Rule" id="MF_00916"/>
    </source>
</evidence>
<dbReference type="SUPFAM" id="SSF46548">
    <property type="entry name" value="alpha-helical ferredoxin"/>
    <property type="match status" value="1"/>
</dbReference>
<evidence type="ECO:0000256" key="6">
    <source>
        <dbReference type="ARBA" id="ARBA00023002"/>
    </source>
</evidence>
<organism evidence="12 13">
    <name type="scientific">Pseudolabrys taiwanensis</name>
    <dbReference type="NCBI Taxonomy" id="331696"/>
    <lineage>
        <taxon>Bacteria</taxon>
        <taxon>Pseudomonadati</taxon>
        <taxon>Pseudomonadota</taxon>
        <taxon>Alphaproteobacteria</taxon>
        <taxon>Hyphomicrobiales</taxon>
        <taxon>Xanthobacteraceae</taxon>
        <taxon>Pseudolabrys</taxon>
    </lineage>
</organism>
<dbReference type="InterPro" id="IPR017896">
    <property type="entry name" value="4Fe4S_Fe-S-bd"/>
</dbReference>
<dbReference type="Proteomes" id="UP000254889">
    <property type="component" value="Chromosome"/>
</dbReference>
<dbReference type="KEGG" id="ptaw:DW352_17955"/>
<feature type="binding site" evidence="9">
    <location>
        <position position="192"/>
    </location>
    <ligand>
        <name>cob(II)alamin</name>
        <dbReference type="ChEBI" id="CHEBI:16304"/>
    </ligand>
</feature>